<evidence type="ECO:0000313" key="11">
    <source>
        <dbReference type="EMBL" id="REH96228.1"/>
    </source>
</evidence>
<dbReference type="Pfam" id="PF00893">
    <property type="entry name" value="Multi_Drug_Res"/>
    <property type="match status" value="1"/>
</dbReference>
<dbReference type="EMBL" id="QKXQ01000267">
    <property type="protein sequence ID" value="REH96228.1"/>
    <property type="molecule type" value="Genomic_DNA"/>
</dbReference>
<dbReference type="PANTHER" id="PTHR30561">
    <property type="entry name" value="SMR FAMILY PROTON-DEPENDENT DRUG EFFLUX TRANSPORTER SUGE"/>
    <property type="match status" value="1"/>
</dbReference>
<dbReference type="OrthoDB" id="2168659at2"/>
<dbReference type="Proteomes" id="UP000256337">
    <property type="component" value="Unassembled WGS sequence"/>
</dbReference>
<dbReference type="RefSeq" id="WP_103209298.1">
    <property type="nucleotide sequence ID" value="NZ_CAJUZR010000032.1"/>
</dbReference>
<dbReference type="GO" id="GO:0022857">
    <property type="term" value="F:transmembrane transporter activity"/>
    <property type="evidence" value="ECO:0007669"/>
    <property type="project" value="InterPro"/>
</dbReference>
<keyword evidence="5 9" id="KW-1133">Transmembrane helix</keyword>
<evidence type="ECO:0000256" key="7">
    <source>
        <dbReference type="ARBA" id="ARBA00038032"/>
    </source>
</evidence>
<name>A0A2K3ZBQ7_9STAP</name>
<organism evidence="11 14">
    <name type="scientific">Staphylococcus felis</name>
    <dbReference type="NCBI Taxonomy" id="46127"/>
    <lineage>
        <taxon>Bacteria</taxon>
        <taxon>Bacillati</taxon>
        <taxon>Bacillota</taxon>
        <taxon>Bacilli</taxon>
        <taxon>Bacillales</taxon>
        <taxon>Staphylococcaceae</taxon>
        <taxon>Staphylococcus</taxon>
    </lineage>
</organism>
<dbReference type="SUPFAM" id="SSF103481">
    <property type="entry name" value="Multidrug resistance efflux transporter EmrE"/>
    <property type="match status" value="1"/>
</dbReference>
<dbReference type="Proteomes" id="UP000256562">
    <property type="component" value="Unassembled WGS sequence"/>
</dbReference>
<dbReference type="Proteomes" id="UP000597038">
    <property type="component" value="Unassembled WGS sequence"/>
</dbReference>
<dbReference type="EMBL" id="JAEDAQ010000031">
    <property type="protein sequence ID" value="MBH9582107.1"/>
    <property type="molecule type" value="Genomic_DNA"/>
</dbReference>
<dbReference type="InterPro" id="IPR037185">
    <property type="entry name" value="EmrE-like"/>
</dbReference>
<evidence type="ECO:0000313" key="15">
    <source>
        <dbReference type="Proteomes" id="UP000597038"/>
    </source>
</evidence>
<evidence type="ECO:0000313" key="13">
    <source>
        <dbReference type="Proteomes" id="UP000256337"/>
    </source>
</evidence>
<evidence type="ECO:0000313" key="10">
    <source>
        <dbReference type="EMBL" id="MBH9582107.1"/>
    </source>
</evidence>
<dbReference type="PANTHER" id="PTHR30561:SF7">
    <property type="entry name" value="GUANIDINIUM EFFLUX SYSTEM SUBUNIT GDNC-RELATED"/>
    <property type="match status" value="1"/>
</dbReference>
<dbReference type="Gene3D" id="1.10.3730.20">
    <property type="match status" value="1"/>
</dbReference>
<reference evidence="10 15" key="2">
    <citation type="submission" date="2020-12" db="EMBL/GenBank/DDBJ databases">
        <title>Genomic analysis of Staphylococcus felis from a cat with skin infection.</title>
        <authorList>
            <person name="Aslantas O."/>
            <person name="Keskin O."/>
            <person name="Buyukaltay K."/>
            <person name="Gullu Yucetepe A."/>
        </authorList>
    </citation>
    <scope>NUCLEOTIDE SEQUENCE [LARGE SCALE GENOMIC DNA]</scope>
    <source>
        <strain evidence="10 15">HARRANVET</strain>
    </source>
</reference>
<dbReference type="InterPro" id="IPR000390">
    <property type="entry name" value="Small_drug/metabolite_transptr"/>
</dbReference>
<dbReference type="InterPro" id="IPR045324">
    <property type="entry name" value="Small_multidrug_res"/>
</dbReference>
<evidence type="ECO:0000256" key="8">
    <source>
        <dbReference type="RuleBase" id="RU003942"/>
    </source>
</evidence>
<evidence type="ECO:0000256" key="6">
    <source>
        <dbReference type="ARBA" id="ARBA00023136"/>
    </source>
</evidence>
<protein>
    <submittedName>
        <fullName evidence="10">Multidrug efflux SMR transporter</fullName>
    </submittedName>
    <submittedName>
        <fullName evidence="11">QacE family quaternary ammonium compound efflux SMR transporter</fullName>
    </submittedName>
</protein>
<comment type="similarity">
    <text evidence="7 8">Belongs to the drug/metabolite transporter (DMT) superfamily. Small multidrug resistance (SMR) (TC 2.A.7.1) family.</text>
</comment>
<keyword evidence="4 8" id="KW-0812">Transmembrane</keyword>
<dbReference type="GO" id="GO:0005886">
    <property type="term" value="C:plasma membrane"/>
    <property type="evidence" value="ECO:0007669"/>
    <property type="project" value="UniProtKB-SubCell"/>
</dbReference>
<keyword evidence="15" id="KW-1185">Reference proteome</keyword>
<feature type="transmembrane region" description="Helical" evidence="9">
    <location>
        <begin position="81"/>
        <end position="100"/>
    </location>
</feature>
<evidence type="ECO:0000256" key="9">
    <source>
        <dbReference type="SAM" id="Phobius"/>
    </source>
</evidence>
<evidence type="ECO:0000313" key="14">
    <source>
        <dbReference type="Proteomes" id="UP000256562"/>
    </source>
</evidence>
<feature type="transmembrane region" description="Helical" evidence="9">
    <location>
        <begin position="26"/>
        <end position="44"/>
    </location>
</feature>
<dbReference type="KEGG" id="sfq:C7J90_05615"/>
<dbReference type="FunFam" id="1.10.3730.20:FF:000001">
    <property type="entry name" value="Quaternary ammonium compound resistance transporter SugE"/>
    <property type="match status" value="1"/>
</dbReference>
<comment type="subcellular location">
    <subcellularLocation>
        <location evidence="1 8">Cell membrane</location>
        <topology evidence="1 8">Multi-pass membrane protein</topology>
    </subcellularLocation>
</comment>
<keyword evidence="2" id="KW-0813">Transport</keyword>
<evidence type="ECO:0000256" key="2">
    <source>
        <dbReference type="ARBA" id="ARBA00022448"/>
    </source>
</evidence>
<evidence type="ECO:0000256" key="1">
    <source>
        <dbReference type="ARBA" id="ARBA00004651"/>
    </source>
</evidence>
<accession>A0A2K3ZBQ7</accession>
<dbReference type="GeneID" id="48057695"/>
<gene>
    <name evidence="12" type="ORF">DOS76_04165</name>
    <name evidence="11" type="ORF">DOS83_05715</name>
    <name evidence="10" type="ORF">I9026_12070</name>
</gene>
<keyword evidence="6 9" id="KW-0472">Membrane</keyword>
<feature type="transmembrane region" description="Helical" evidence="9">
    <location>
        <begin position="56"/>
        <end position="75"/>
    </location>
</feature>
<evidence type="ECO:0000256" key="3">
    <source>
        <dbReference type="ARBA" id="ARBA00022475"/>
    </source>
</evidence>
<evidence type="ECO:0000256" key="4">
    <source>
        <dbReference type="ARBA" id="ARBA00022692"/>
    </source>
</evidence>
<keyword evidence="3" id="KW-1003">Cell membrane</keyword>
<sequence length="107" mass="11884">MQWLKVFTAGIVEVFWVIGITHSTHLYEWCFTLLCIIFSFWMMLSASKHLPVGTVYAVFVGIGTLGTVIVGMLFFNEPASVLKIIFILTLLIGVIGLKLTSKEEGVS</sequence>
<dbReference type="AlphaFoldDB" id="A0A2K3ZBQ7"/>
<evidence type="ECO:0000256" key="5">
    <source>
        <dbReference type="ARBA" id="ARBA00022989"/>
    </source>
</evidence>
<evidence type="ECO:0000313" key="12">
    <source>
        <dbReference type="EMBL" id="REI23323.1"/>
    </source>
</evidence>
<comment type="caution">
    <text evidence="11">The sequence shown here is derived from an EMBL/GenBank/DDBJ whole genome shotgun (WGS) entry which is preliminary data.</text>
</comment>
<dbReference type="EMBL" id="QKYD01000071">
    <property type="protein sequence ID" value="REI23323.1"/>
    <property type="molecule type" value="Genomic_DNA"/>
</dbReference>
<reference evidence="13 14" key="1">
    <citation type="journal article" date="2018" name="Vet. Microbiol.">
        <title>Characterisation of Staphylococcus felis isolated from cats using whole genome sequencing.</title>
        <authorList>
            <person name="Worthing K."/>
            <person name="Pang S."/>
            <person name="Trott D.J."/>
            <person name="Abraham S."/>
            <person name="Coombs G.W."/>
            <person name="Jordan D."/>
            <person name="McIntyre L."/>
            <person name="Davies M.R."/>
            <person name="Norris J."/>
        </authorList>
    </citation>
    <scope>NUCLEOTIDE SEQUENCE [LARGE SCALE GENOMIC DNA]</scope>
    <source>
        <strain evidence="12 13">F25</strain>
        <strain evidence="11 14">F9</strain>
    </source>
</reference>
<proteinExistence type="inferred from homology"/>